<dbReference type="InterPro" id="IPR012938">
    <property type="entry name" value="Glc/Sorbosone_DH"/>
</dbReference>
<dbReference type="SUPFAM" id="SSF50952">
    <property type="entry name" value="Soluble quinoprotein glucose dehydrogenase"/>
    <property type="match status" value="1"/>
</dbReference>
<dbReference type="RefSeq" id="WP_167271417.1">
    <property type="nucleotide sequence ID" value="NZ_JAASQJ010000003.1"/>
</dbReference>
<dbReference type="Pfam" id="PF18962">
    <property type="entry name" value="Por_Secre_tail"/>
    <property type="match status" value="1"/>
</dbReference>
<accession>A0ABX0ULG8</accession>
<reference evidence="3 4" key="1">
    <citation type="submission" date="2020-03" db="EMBL/GenBank/DDBJ databases">
        <title>Genomic Encyclopedia of Type Strains, Phase IV (KMG-IV): sequencing the most valuable type-strain genomes for metagenomic binning, comparative biology and taxonomic classification.</title>
        <authorList>
            <person name="Goeker M."/>
        </authorList>
    </citation>
    <scope>NUCLEOTIDE SEQUENCE [LARGE SCALE GENOMIC DNA]</scope>
    <source>
        <strain evidence="3 4">DSM 102865</strain>
    </source>
</reference>
<dbReference type="PANTHER" id="PTHR19328">
    <property type="entry name" value="HEDGEHOG-INTERACTING PROTEIN"/>
    <property type="match status" value="1"/>
</dbReference>
<gene>
    <name evidence="3" type="ORF">FHS68_003034</name>
</gene>
<dbReference type="Gene3D" id="2.120.10.30">
    <property type="entry name" value="TolB, C-terminal domain"/>
    <property type="match status" value="1"/>
</dbReference>
<dbReference type="Proteomes" id="UP001179181">
    <property type="component" value="Unassembled WGS sequence"/>
</dbReference>
<organism evidence="3 4">
    <name type="scientific">Dyadobacter arcticus</name>
    <dbReference type="NCBI Taxonomy" id="1078754"/>
    <lineage>
        <taxon>Bacteria</taxon>
        <taxon>Pseudomonadati</taxon>
        <taxon>Bacteroidota</taxon>
        <taxon>Cytophagia</taxon>
        <taxon>Cytophagales</taxon>
        <taxon>Spirosomataceae</taxon>
        <taxon>Dyadobacter</taxon>
    </lineage>
</organism>
<dbReference type="InterPro" id="IPR026444">
    <property type="entry name" value="Secre_tail"/>
</dbReference>
<dbReference type="Pfam" id="PF07995">
    <property type="entry name" value="GSDH"/>
    <property type="match status" value="1"/>
</dbReference>
<proteinExistence type="predicted"/>
<dbReference type="PANTHER" id="PTHR19328:SF75">
    <property type="entry name" value="ALDOSE SUGAR DEHYDROGENASE YLII"/>
    <property type="match status" value="1"/>
</dbReference>
<dbReference type="EMBL" id="JAASQJ010000003">
    <property type="protein sequence ID" value="NIJ53852.1"/>
    <property type="molecule type" value="Genomic_DNA"/>
</dbReference>
<evidence type="ECO:0000259" key="2">
    <source>
        <dbReference type="Pfam" id="PF18962"/>
    </source>
</evidence>
<dbReference type="InterPro" id="IPR011042">
    <property type="entry name" value="6-blade_b-propeller_TolB-like"/>
</dbReference>
<evidence type="ECO:0000313" key="4">
    <source>
        <dbReference type="Proteomes" id="UP001179181"/>
    </source>
</evidence>
<evidence type="ECO:0000259" key="1">
    <source>
        <dbReference type="Pfam" id="PF07995"/>
    </source>
</evidence>
<dbReference type="InterPro" id="IPR011041">
    <property type="entry name" value="Quinoprot_gluc/sorb_DH_b-prop"/>
</dbReference>
<protein>
    <submittedName>
        <fullName evidence="3">Glucose/arabinose dehydrogenase</fullName>
    </submittedName>
</protein>
<dbReference type="NCBIfam" id="TIGR04183">
    <property type="entry name" value="Por_Secre_tail"/>
    <property type="match status" value="1"/>
</dbReference>
<comment type="caution">
    <text evidence="3">The sequence shown here is derived from an EMBL/GenBank/DDBJ whole genome shotgun (WGS) entry which is preliminary data.</text>
</comment>
<keyword evidence="4" id="KW-1185">Reference proteome</keyword>
<sequence length="552" mass="61168">MKKIYALLCLMLIVEAGFLMAQPVPVIEMFVSGFTRPVRVVHAYDARLFVAEIGGRIKVVKNGAVLPQPFLDISSKINDPVYAGIYSIAFAPDYQISGYLYVLYVLKSSSEVQLSRFSRSASNPDLADAASELKILTIPYEDVLGGHRGGDLAFGKDGFLYVSTGDNGPGSRGDIGDPKNNSQNMTKIFGKMLKLNVNSPAPAENILTKIFALGLRNPWRFSFDRSTGDLWIGDNGQDAWEEVNYLTYPFAPTISNFGWNCLEANQTYNTSHCATGTTYTAPKYTYPGFNNNGGNSASVMGGYVYRGSKYPSMKGYYFFGDYQSGKIGLLSPAGTASFPANLTQPSLISFGEDQSGELYALSLSNGTLSKIVYPDDPLPVTLAYLTQKLHGCNMQLEWKTSFESNFKQFDLQRSKDGKKFESITTIQASGTEKVYYYEDVQPYFNTNYYRLKMIDQDGSFQYSKLVRGTLNCPDNKITVFPNPSSKLFTVSGLKSGYHIEVYNSAGRILLSRKAFSEAAMQLDLKNFMDGIYILKVSDAGTGYYESKKMVKK</sequence>
<evidence type="ECO:0000313" key="3">
    <source>
        <dbReference type="EMBL" id="NIJ53852.1"/>
    </source>
</evidence>
<feature type="domain" description="Secretion system C-terminal sorting" evidence="2">
    <location>
        <begin position="479"/>
        <end position="549"/>
    </location>
</feature>
<name>A0ABX0ULG8_9BACT</name>
<feature type="domain" description="Glucose/Sorbosone dehydrogenase" evidence="1">
    <location>
        <begin position="35"/>
        <end position="328"/>
    </location>
</feature>